<dbReference type="PROSITE" id="PS00678">
    <property type="entry name" value="WD_REPEATS_1"/>
    <property type="match status" value="1"/>
</dbReference>
<dbReference type="PANTHER" id="PTHR22842:SF3">
    <property type="entry name" value="WD REPEAT DOMAIN-CONTAINING PROTEIN 83"/>
    <property type="match status" value="1"/>
</dbReference>
<dbReference type="InterPro" id="IPR015943">
    <property type="entry name" value="WD40/YVTN_repeat-like_dom_sf"/>
</dbReference>
<feature type="region of interest" description="Disordered" evidence="8">
    <location>
        <begin position="1"/>
        <end position="96"/>
    </location>
</feature>
<keyword evidence="11" id="KW-1185">Reference proteome</keyword>
<dbReference type="InterPro" id="IPR036322">
    <property type="entry name" value="WD40_repeat_dom_sf"/>
</dbReference>
<feature type="compositionally biased region" description="Pro residues" evidence="8">
    <location>
        <begin position="248"/>
        <end position="257"/>
    </location>
</feature>
<dbReference type="CDD" id="cd00067">
    <property type="entry name" value="GAL4"/>
    <property type="match status" value="1"/>
</dbReference>
<protein>
    <submittedName>
        <fullName evidence="10">WD repeat domain-containing protein 83</fullName>
    </submittedName>
</protein>
<evidence type="ECO:0000256" key="1">
    <source>
        <dbReference type="ARBA" id="ARBA00004496"/>
    </source>
</evidence>
<feature type="repeat" description="WD" evidence="7">
    <location>
        <begin position="347"/>
        <end position="388"/>
    </location>
</feature>
<reference evidence="10 11" key="1">
    <citation type="submission" date="2015-04" db="EMBL/GenBank/DDBJ databases">
        <title>Genome sequence of Ceratocystis platani, a major pathogen of plane trees.</title>
        <authorList>
            <person name="Belbahri L."/>
        </authorList>
    </citation>
    <scope>NUCLEOTIDE SEQUENCE [LARGE SCALE GENOMIC DNA]</scope>
    <source>
        <strain evidence="10 11">CFO</strain>
    </source>
</reference>
<gene>
    <name evidence="10" type="primary">WDR83</name>
    <name evidence="10" type="ORF">CFO_g4032</name>
</gene>
<feature type="compositionally biased region" description="Polar residues" evidence="8">
    <location>
        <begin position="67"/>
        <end position="79"/>
    </location>
</feature>
<evidence type="ECO:0000256" key="3">
    <source>
        <dbReference type="ARBA" id="ARBA00022574"/>
    </source>
</evidence>
<evidence type="ECO:0000313" key="11">
    <source>
        <dbReference type="Proteomes" id="UP000034841"/>
    </source>
</evidence>
<dbReference type="GO" id="GO:0000981">
    <property type="term" value="F:DNA-binding transcription factor activity, RNA polymerase II-specific"/>
    <property type="evidence" value="ECO:0007669"/>
    <property type="project" value="InterPro"/>
</dbReference>
<comment type="caution">
    <text evidence="10">The sequence shown here is derived from an EMBL/GenBank/DDBJ whole genome shotgun (WGS) entry which is preliminary data.</text>
</comment>
<dbReference type="SMART" id="SM00066">
    <property type="entry name" value="GAL4"/>
    <property type="match status" value="1"/>
</dbReference>
<dbReference type="PROSITE" id="PS50048">
    <property type="entry name" value="ZN2_CY6_FUNGAL_2"/>
    <property type="match status" value="1"/>
</dbReference>
<dbReference type="EMBL" id="LBBL01000222">
    <property type="protein sequence ID" value="KKF93630.1"/>
    <property type="molecule type" value="Genomic_DNA"/>
</dbReference>
<evidence type="ECO:0000256" key="7">
    <source>
        <dbReference type="PROSITE-ProRule" id="PRU00221"/>
    </source>
</evidence>
<dbReference type="Gene3D" id="4.10.240.10">
    <property type="entry name" value="Zn(2)-C6 fungal-type DNA-binding domain"/>
    <property type="match status" value="1"/>
</dbReference>
<feature type="domain" description="Zn(2)-C6 fungal-type" evidence="9">
    <location>
        <begin position="160"/>
        <end position="190"/>
    </location>
</feature>
<dbReference type="SUPFAM" id="SSF57701">
    <property type="entry name" value="Zn2/Cys6 DNA-binding domain"/>
    <property type="match status" value="1"/>
</dbReference>
<keyword evidence="4" id="KW-0677">Repeat</keyword>
<dbReference type="SUPFAM" id="SSF50978">
    <property type="entry name" value="WD40 repeat-like"/>
    <property type="match status" value="1"/>
</dbReference>
<dbReference type="InterPro" id="IPR036864">
    <property type="entry name" value="Zn2-C6_fun-type_DNA-bd_sf"/>
</dbReference>
<dbReference type="OrthoDB" id="71437at2759"/>
<accession>A0A0F8B1S7</accession>
<feature type="compositionally biased region" description="Low complexity" evidence="8">
    <location>
        <begin position="37"/>
        <end position="62"/>
    </location>
</feature>
<comment type="similarity">
    <text evidence="6">Belongs to the WD repeat MORG1 family.</text>
</comment>
<evidence type="ECO:0000256" key="2">
    <source>
        <dbReference type="ARBA" id="ARBA00022490"/>
    </source>
</evidence>
<dbReference type="PROSITE" id="PS50082">
    <property type="entry name" value="WD_REPEATS_2"/>
    <property type="match status" value="2"/>
</dbReference>
<evidence type="ECO:0000256" key="8">
    <source>
        <dbReference type="SAM" id="MobiDB-lite"/>
    </source>
</evidence>
<evidence type="ECO:0000256" key="4">
    <source>
        <dbReference type="ARBA" id="ARBA00022737"/>
    </source>
</evidence>
<name>A0A0F8B1S7_CERFI</name>
<dbReference type="Proteomes" id="UP000034841">
    <property type="component" value="Unassembled WGS sequence"/>
</dbReference>
<dbReference type="GO" id="GO:0000398">
    <property type="term" value="P:mRNA splicing, via spliceosome"/>
    <property type="evidence" value="ECO:0007669"/>
    <property type="project" value="TreeGrafter"/>
</dbReference>
<dbReference type="PANTHER" id="PTHR22842">
    <property type="entry name" value="WD40 REPEAT PROTEIN"/>
    <property type="match status" value="1"/>
</dbReference>
<feature type="compositionally biased region" description="Polar residues" evidence="8">
    <location>
        <begin position="266"/>
        <end position="278"/>
    </location>
</feature>
<evidence type="ECO:0000259" key="9">
    <source>
        <dbReference type="PROSITE" id="PS50048"/>
    </source>
</evidence>
<evidence type="ECO:0000313" key="10">
    <source>
        <dbReference type="EMBL" id="KKF93630.1"/>
    </source>
</evidence>
<keyword evidence="5" id="KW-0539">Nucleus</keyword>
<dbReference type="Pfam" id="PF00172">
    <property type="entry name" value="Zn_clus"/>
    <property type="match status" value="1"/>
</dbReference>
<dbReference type="GO" id="GO:0008270">
    <property type="term" value="F:zinc ion binding"/>
    <property type="evidence" value="ECO:0007669"/>
    <property type="project" value="InterPro"/>
</dbReference>
<feature type="region of interest" description="Disordered" evidence="8">
    <location>
        <begin position="220"/>
        <end position="308"/>
    </location>
</feature>
<dbReference type="Pfam" id="PF00400">
    <property type="entry name" value="WD40"/>
    <property type="match status" value="2"/>
</dbReference>
<dbReference type="AlphaFoldDB" id="A0A0F8B1S7"/>
<sequence>MSINTTIPASNGRPSSSHVSPMSANVPEPYRYDNANSTSSSGRSYSSASSSSRPDYLLSRDSPPQARHQQPSADGISTVSPADASPAASASSTQEGLGPKIWTGTHFLPRFIKAAQVPGEGLCYFYDDGTHCKTVIDGEVVNAHWGVTKAGKPRKRLAIACVTCREKKIKCDPDYPRCVQCDKFGRVCRFKNAPRGGHNVAASSQTSTEDSSRRAIHFIRPSTEATSPLPVAPASAPPSIRPHISAPPRRPASPEPLSPHKRMRTSYDTYEHAQTSSGLPPLIPPSQHHHQPASFGHSSLSHMQHHEPWQPVRDISRDLPRLHESLSSTSWNRRDPGIPTGRLIQTYSAHGYEVLSLAVSSDNERFASGGGDRLVFLWDVASATTLRRFGGSQQGHSARINAVAFAGAGDSVLVSAGFDTTVRLWDLKAASTSRPIQVLADARDAISALVVRETDIWTASVDGRLRRYDLRMARCFVDAIGGSLTSLDATRDGHGILASTLDGKIRLMDRDKGTCLKTYETSERVNKDLRVQSLLGGKEKYVVSGDEEEDTNGDARLWAWDLLSGKVVKKISVSWGPSQAKRNIIGSDGKPKTRKNIISSLAWRDDGWGDQLCVAGTSGVVTVYST</sequence>
<feature type="compositionally biased region" description="Low complexity" evidence="8">
    <location>
        <begin position="80"/>
        <end position="92"/>
    </location>
</feature>
<dbReference type="Gene3D" id="2.130.10.10">
    <property type="entry name" value="YVTN repeat-like/Quinoprotein amine dehydrogenase"/>
    <property type="match status" value="1"/>
</dbReference>
<feature type="repeat" description="WD" evidence="7">
    <location>
        <begin position="393"/>
        <end position="435"/>
    </location>
</feature>
<feature type="compositionally biased region" description="Low complexity" evidence="8">
    <location>
        <begin position="225"/>
        <end position="234"/>
    </location>
</feature>
<evidence type="ECO:0000256" key="5">
    <source>
        <dbReference type="ARBA" id="ARBA00023242"/>
    </source>
</evidence>
<dbReference type="GO" id="GO:0071013">
    <property type="term" value="C:catalytic step 2 spliceosome"/>
    <property type="evidence" value="ECO:0007669"/>
    <property type="project" value="TreeGrafter"/>
</dbReference>
<dbReference type="InterPro" id="IPR001138">
    <property type="entry name" value="Zn2Cys6_DnaBD"/>
</dbReference>
<dbReference type="InterPro" id="IPR019775">
    <property type="entry name" value="WD40_repeat_CS"/>
</dbReference>
<dbReference type="InterPro" id="IPR001680">
    <property type="entry name" value="WD40_rpt"/>
</dbReference>
<dbReference type="GO" id="GO:0005737">
    <property type="term" value="C:cytoplasm"/>
    <property type="evidence" value="ECO:0007669"/>
    <property type="project" value="UniProtKB-SubCell"/>
</dbReference>
<comment type="subcellular location">
    <subcellularLocation>
        <location evidence="1">Cytoplasm</location>
    </subcellularLocation>
</comment>
<keyword evidence="2" id="KW-0963">Cytoplasm</keyword>
<dbReference type="InterPro" id="IPR051980">
    <property type="entry name" value="WD_repeat_MORG1"/>
</dbReference>
<dbReference type="PROSITE" id="PS00463">
    <property type="entry name" value="ZN2_CY6_FUNGAL_1"/>
    <property type="match status" value="1"/>
</dbReference>
<keyword evidence="3 7" id="KW-0853">WD repeat</keyword>
<dbReference type="SMART" id="SM00320">
    <property type="entry name" value="WD40"/>
    <property type="match status" value="5"/>
</dbReference>
<evidence type="ECO:0000256" key="6">
    <source>
        <dbReference type="ARBA" id="ARBA00038145"/>
    </source>
</evidence>
<dbReference type="PROSITE" id="PS50294">
    <property type="entry name" value="WD_REPEATS_REGION"/>
    <property type="match status" value="2"/>
</dbReference>
<organism evidence="10 11">
    <name type="scientific">Ceratocystis fimbriata f. sp. platani</name>
    <dbReference type="NCBI Taxonomy" id="88771"/>
    <lineage>
        <taxon>Eukaryota</taxon>
        <taxon>Fungi</taxon>
        <taxon>Dikarya</taxon>
        <taxon>Ascomycota</taxon>
        <taxon>Pezizomycotina</taxon>
        <taxon>Sordariomycetes</taxon>
        <taxon>Hypocreomycetidae</taxon>
        <taxon>Microascales</taxon>
        <taxon>Ceratocystidaceae</taxon>
        <taxon>Ceratocystis</taxon>
    </lineage>
</organism>
<feature type="compositionally biased region" description="Polar residues" evidence="8">
    <location>
        <begin position="1"/>
        <end position="23"/>
    </location>
</feature>
<proteinExistence type="inferred from homology"/>